<reference evidence="1" key="1">
    <citation type="submission" date="2009-11" db="EMBL/GenBank/DDBJ databases">
        <authorList>
            <consortium name="The Broad Institute Genome Sequencing Platform"/>
            <person name="Ward D."/>
            <person name="Feldgarden M."/>
            <person name="Earl A."/>
            <person name="Young S.K."/>
            <person name="Zeng Q."/>
            <person name="Koehrsen M."/>
            <person name="Alvarado L."/>
            <person name="Berlin A."/>
            <person name="Bochicchio J."/>
            <person name="Borenstein D."/>
            <person name="Chapman S.B."/>
            <person name="Chen Z."/>
            <person name="Engels R."/>
            <person name="Freedman E."/>
            <person name="Gellesch M."/>
            <person name="Goldberg J."/>
            <person name="Griggs A."/>
            <person name="Gujja S."/>
            <person name="Heilman E."/>
            <person name="Heiman D."/>
            <person name="Hepburn T."/>
            <person name="Howarth C."/>
            <person name="Jen D."/>
            <person name="Larson L."/>
            <person name="Lewis B."/>
            <person name="Mehta T."/>
            <person name="Park D."/>
            <person name="Pearson M."/>
            <person name="Roberts A."/>
            <person name="Saif S."/>
            <person name="Shea T."/>
            <person name="Shenoy N."/>
            <person name="Sisk P."/>
            <person name="Stolte C."/>
            <person name="Sykes S."/>
            <person name="Thomson T."/>
            <person name="Walk T."/>
            <person name="White J."/>
            <person name="Yandava C."/>
            <person name="Izard J."/>
            <person name="Baranova O.V."/>
            <person name="Blanton J.M."/>
            <person name="Tanner A.C."/>
            <person name="Dewhirst F.E."/>
            <person name="Haas B."/>
            <person name="Nusbaum C."/>
            <person name="Birren B."/>
        </authorList>
    </citation>
    <scope>NUCLEOTIDE SEQUENCE [LARGE SCALE GENOMIC DNA]</scope>
    <source>
        <strain evidence="1">1-1 BBBD Race 1</strain>
    </source>
</reference>
<gene>
    <name evidence="1" type="ORF">PTTG_27272</name>
</gene>
<evidence type="ECO:0000313" key="1">
    <source>
        <dbReference type="EMBL" id="OAV93594.1"/>
    </source>
</evidence>
<reference evidence="1" key="2">
    <citation type="submission" date="2016-05" db="EMBL/GenBank/DDBJ databases">
        <title>Comparative analysis highlights variable genome content of wheat rusts and divergence of the mating loci.</title>
        <authorList>
            <person name="Cuomo C.A."/>
            <person name="Bakkeren G."/>
            <person name="Szabo L."/>
            <person name="Khalil H."/>
            <person name="Joly D."/>
            <person name="Goldberg J."/>
            <person name="Young S."/>
            <person name="Zeng Q."/>
            <person name="Fellers J."/>
        </authorList>
    </citation>
    <scope>NUCLEOTIDE SEQUENCE [LARGE SCALE GENOMIC DNA]</scope>
    <source>
        <strain evidence="1">1-1 BBBD Race 1</strain>
    </source>
</reference>
<reference evidence="2 3" key="3">
    <citation type="journal article" date="2017" name="G3 (Bethesda)">
        <title>Comparative analysis highlights variable genome content of wheat rusts and divergence of the mating loci.</title>
        <authorList>
            <person name="Cuomo C.A."/>
            <person name="Bakkeren G."/>
            <person name="Khalil H.B."/>
            <person name="Panwar V."/>
            <person name="Joly D."/>
            <person name="Linning R."/>
            <person name="Sakthikumar S."/>
            <person name="Song X."/>
            <person name="Adiconis X."/>
            <person name="Fan L."/>
            <person name="Goldberg J.M."/>
            <person name="Levin J.Z."/>
            <person name="Young S."/>
            <person name="Zeng Q."/>
            <person name="Anikster Y."/>
            <person name="Bruce M."/>
            <person name="Wang M."/>
            <person name="Yin C."/>
            <person name="McCallum B."/>
            <person name="Szabo L.J."/>
            <person name="Hulbert S."/>
            <person name="Chen X."/>
            <person name="Fellers J.P."/>
        </authorList>
    </citation>
    <scope>NUCLEOTIDE SEQUENCE</scope>
    <source>
        <strain evidence="2">isolate 1-1 / race 1 (BBBD)</strain>
        <strain evidence="3">Isolate 1-1 / race 1 (BBBD)</strain>
    </source>
</reference>
<evidence type="ECO:0000313" key="3">
    <source>
        <dbReference type="Proteomes" id="UP000005240"/>
    </source>
</evidence>
<dbReference type="AlphaFoldDB" id="A0A180GM57"/>
<dbReference type="EMBL" id="ADAS02000049">
    <property type="protein sequence ID" value="OAV93594.1"/>
    <property type="molecule type" value="Genomic_DNA"/>
</dbReference>
<dbReference type="Proteomes" id="UP000005240">
    <property type="component" value="Unassembled WGS sequence"/>
</dbReference>
<name>A0A180GM57_PUCT1</name>
<sequence>MDPSRQIAPEELTLLVHQSPTHLAIGIDFRDPTKKDIQRWSNIFKFVNALTLLAQGDFGRAKSYFIMVGKDAGESTGGELWIQGI</sequence>
<keyword evidence="3" id="KW-1185">Reference proteome</keyword>
<protein>
    <submittedName>
        <fullName evidence="1 2">Uncharacterized protein</fullName>
    </submittedName>
</protein>
<reference evidence="2" key="4">
    <citation type="submission" date="2025-05" db="UniProtKB">
        <authorList>
            <consortium name="EnsemblFungi"/>
        </authorList>
    </citation>
    <scope>IDENTIFICATION</scope>
    <source>
        <strain evidence="2">isolate 1-1 / race 1 (BBBD)</strain>
    </source>
</reference>
<proteinExistence type="predicted"/>
<accession>A0A180GM57</accession>
<dbReference type="OrthoDB" id="422427at2759"/>
<organism evidence="1">
    <name type="scientific">Puccinia triticina (isolate 1-1 / race 1 (BBBD))</name>
    <name type="common">Brown leaf rust fungus</name>
    <dbReference type="NCBI Taxonomy" id="630390"/>
    <lineage>
        <taxon>Eukaryota</taxon>
        <taxon>Fungi</taxon>
        <taxon>Dikarya</taxon>
        <taxon>Basidiomycota</taxon>
        <taxon>Pucciniomycotina</taxon>
        <taxon>Pucciniomycetes</taxon>
        <taxon>Pucciniales</taxon>
        <taxon>Pucciniaceae</taxon>
        <taxon>Puccinia</taxon>
    </lineage>
</organism>
<evidence type="ECO:0000313" key="2">
    <source>
        <dbReference type="EnsemblFungi" id="PTTG_27272-t43_1-p1"/>
    </source>
</evidence>
<dbReference type="VEuPathDB" id="FungiDB:PTTG_27272"/>
<dbReference type="EnsemblFungi" id="PTTG_27272-t43_1">
    <property type="protein sequence ID" value="PTTG_27272-t43_1-p1"/>
    <property type="gene ID" value="PTTG_27272"/>
</dbReference>